<dbReference type="PROSITE" id="PS51819">
    <property type="entry name" value="VOC"/>
    <property type="match status" value="1"/>
</dbReference>
<dbReference type="PROSITE" id="PS00934">
    <property type="entry name" value="GLYOXALASE_I_1"/>
    <property type="match status" value="1"/>
</dbReference>
<dbReference type="RefSeq" id="WP_344664316.1">
    <property type="nucleotide sequence ID" value="NZ_BAAAQN010000004.1"/>
</dbReference>
<evidence type="ECO:0000313" key="4">
    <source>
        <dbReference type="Proteomes" id="UP001500751"/>
    </source>
</evidence>
<reference evidence="3 4" key="1">
    <citation type="journal article" date="2019" name="Int. J. Syst. Evol. Microbiol.">
        <title>The Global Catalogue of Microorganisms (GCM) 10K type strain sequencing project: providing services to taxonomists for standard genome sequencing and annotation.</title>
        <authorList>
            <consortium name="The Broad Institute Genomics Platform"/>
            <consortium name="The Broad Institute Genome Sequencing Center for Infectious Disease"/>
            <person name="Wu L."/>
            <person name="Ma J."/>
        </authorList>
    </citation>
    <scope>NUCLEOTIDE SEQUENCE [LARGE SCALE GENOMIC DNA]</scope>
    <source>
        <strain evidence="3 4">JCM 16014</strain>
    </source>
</reference>
<dbReference type="InterPro" id="IPR018146">
    <property type="entry name" value="Glyoxalase_1_CS"/>
</dbReference>
<dbReference type="Pfam" id="PF00903">
    <property type="entry name" value="Glyoxalase"/>
    <property type="match status" value="1"/>
</dbReference>
<sequence>MPELSGWSHVSFSVRDRDASVRFYTEVLGFKTLAVTDKSDWLQTLLIHPTGVCLALQQHTGNSGEAFHFARTGLDHFGFGVGSVQELERWEQWFGEVGVAHSPVRHTDLGQFVSFEDPDGIQLELFYSPLTAAQGGQSQG</sequence>
<dbReference type="InterPro" id="IPR037523">
    <property type="entry name" value="VOC_core"/>
</dbReference>
<evidence type="ECO:0000313" key="3">
    <source>
        <dbReference type="EMBL" id="GAA2016609.1"/>
    </source>
</evidence>
<protein>
    <submittedName>
        <fullName evidence="3">VOC family protein</fullName>
    </submittedName>
</protein>
<proteinExistence type="predicted"/>
<dbReference type="SUPFAM" id="SSF54593">
    <property type="entry name" value="Glyoxalase/Bleomycin resistance protein/Dihydroxybiphenyl dioxygenase"/>
    <property type="match status" value="1"/>
</dbReference>
<dbReference type="CDD" id="cd06587">
    <property type="entry name" value="VOC"/>
    <property type="match status" value="1"/>
</dbReference>
<gene>
    <name evidence="3" type="ORF">GCM10009839_10300</name>
</gene>
<keyword evidence="4" id="KW-1185">Reference proteome</keyword>
<feature type="domain" description="VOC" evidence="2">
    <location>
        <begin position="6"/>
        <end position="128"/>
    </location>
</feature>
<keyword evidence="1" id="KW-0479">Metal-binding</keyword>
<dbReference type="Proteomes" id="UP001500751">
    <property type="component" value="Unassembled WGS sequence"/>
</dbReference>
<accession>A0ABN2TPE8</accession>
<dbReference type="InterPro" id="IPR029068">
    <property type="entry name" value="Glyas_Bleomycin-R_OHBP_Dase"/>
</dbReference>
<organism evidence="3 4">
    <name type="scientific">Catenulispora yoronensis</name>
    <dbReference type="NCBI Taxonomy" id="450799"/>
    <lineage>
        <taxon>Bacteria</taxon>
        <taxon>Bacillati</taxon>
        <taxon>Actinomycetota</taxon>
        <taxon>Actinomycetes</taxon>
        <taxon>Catenulisporales</taxon>
        <taxon>Catenulisporaceae</taxon>
        <taxon>Catenulispora</taxon>
    </lineage>
</organism>
<dbReference type="EMBL" id="BAAAQN010000004">
    <property type="protein sequence ID" value="GAA2016609.1"/>
    <property type="molecule type" value="Genomic_DNA"/>
</dbReference>
<dbReference type="InterPro" id="IPR004360">
    <property type="entry name" value="Glyas_Fos-R_dOase_dom"/>
</dbReference>
<dbReference type="Gene3D" id="3.10.180.10">
    <property type="entry name" value="2,3-Dihydroxybiphenyl 1,2-Dioxygenase, domain 1"/>
    <property type="match status" value="1"/>
</dbReference>
<name>A0ABN2TPE8_9ACTN</name>
<comment type="caution">
    <text evidence="3">The sequence shown here is derived from an EMBL/GenBank/DDBJ whole genome shotgun (WGS) entry which is preliminary data.</text>
</comment>
<evidence type="ECO:0000256" key="1">
    <source>
        <dbReference type="ARBA" id="ARBA00022723"/>
    </source>
</evidence>
<evidence type="ECO:0000259" key="2">
    <source>
        <dbReference type="PROSITE" id="PS51819"/>
    </source>
</evidence>